<feature type="domain" description="MoaB/Mog" evidence="1">
    <location>
        <begin position="7"/>
        <end position="176"/>
    </location>
</feature>
<dbReference type="InterPro" id="IPR036425">
    <property type="entry name" value="MoaB/Mog-like_dom_sf"/>
</dbReference>
<dbReference type="HOGENOM" id="CLU_030805_0_0_1"/>
<dbReference type="Pfam" id="PF00994">
    <property type="entry name" value="MoCF_biosynth"/>
    <property type="match status" value="1"/>
</dbReference>
<dbReference type="InParanoid" id="H2AP42"/>
<keyword evidence="3" id="KW-1185">Reference proteome</keyword>
<accession>H2AP42</accession>
<dbReference type="AlphaFoldDB" id="H2AP42"/>
<dbReference type="RefSeq" id="XP_003955277.1">
    <property type="nucleotide sequence ID" value="XM_003955228.1"/>
</dbReference>
<name>H2AP42_KAZAF</name>
<dbReference type="EMBL" id="HE650821">
    <property type="protein sequence ID" value="CCF56142.1"/>
    <property type="molecule type" value="Genomic_DNA"/>
</dbReference>
<dbReference type="SMART" id="SM00852">
    <property type="entry name" value="MoCF_biosynth"/>
    <property type="match status" value="1"/>
</dbReference>
<organism evidence="2 3">
    <name type="scientific">Kazachstania africana (strain ATCC 22294 / BCRC 22015 / CBS 2517 / CECT 1963 / NBRC 1671 / NRRL Y-8276)</name>
    <name type="common">Yeast</name>
    <name type="synonym">Kluyveromyces africanus</name>
    <dbReference type="NCBI Taxonomy" id="1071382"/>
    <lineage>
        <taxon>Eukaryota</taxon>
        <taxon>Fungi</taxon>
        <taxon>Dikarya</taxon>
        <taxon>Ascomycota</taxon>
        <taxon>Saccharomycotina</taxon>
        <taxon>Saccharomycetes</taxon>
        <taxon>Saccharomycetales</taxon>
        <taxon>Saccharomycetaceae</taxon>
        <taxon>Kazachstania</taxon>
    </lineage>
</organism>
<sequence length="274" mass="31370">MSKISAACIIIGDEVLNGKIVDTNSRFFAKLCFSLGIKLREVVVIGDDESQIIETVRRLWKQHQFIVTSGGIGSTHDDITYECLAKSFNLPAELNEECKKRMQEKSNPEGRLNVQQLKDFYKMATLPAGHTVKNYYPCDDLWVPVCSIKEQVFILPGIPQLFERLLECMLPVIKKIFEVKEKDAEYIRFFVKTTFTESQISHQLRMYQDEASKVSAEIKIGSYPHFGLGFNTVSILGEKKDEDYLTKIRDRAIKDLQGEELPAELEDAFSNERK</sequence>
<dbReference type="eggNOG" id="KOG2644">
    <property type="taxonomic scope" value="Eukaryota"/>
</dbReference>
<dbReference type="Gene3D" id="3.40.980.10">
    <property type="entry name" value="MoaB/Mog-like domain"/>
    <property type="match status" value="1"/>
</dbReference>
<dbReference type="InterPro" id="IPR001453">
    <property type="entry name" value="MoaB/Mog_dom"/>
</dbReference>
<dbReference type="PANTHER" id="PTHR47675:SF1">
    <property type="entry name" value="MOLYBDOPTERIN BINDING DOMAIN PROTEIN (AFU_ORTHOLOGUE AFUA_5G11210)"/>
    <property type="match status" value="1"/>
</dbReference>
<evidence type="ECO:0000313" key="2">
    <source>
        <dbReference type="EMBL" id="CCF56142.1"/>
    </source>
</evidence>
<dbReference type="GO" id="GO:0042726">
    <property type="term" value="P:flavin-containing compound metabolic process"/>
    <property type="evidence" value="ECO:0007669"/>
    <property type="project" value="EnsemblFungi"/>
</dbReference>
<dbReference type="SUPFAM" id="SSF53218">
    <property type="entry name" value="Molybdenum cofactor biosynthesis proteins"/>
    <property type="match status" value="1"/>
</dbReference>
<dbReference type="STRING" id="1071382.H2AP42"/>
<dbReference type="PANTHER" id="PTHR47675">
    <property type="entry name" value="MOLYBDOPTERIN BINDING DOMAIN PROTEIN (AFU_ORTHOLOGUE AFUA_5G11210)"/>
    <property type="match status" value="1"/>
</dbReference>
<dbReference type="OrthoDB" id="448496at2759"/>
<gene>
    <name evidence="2" type="primary">KAFR0A07080</name>
    <name evidence="2" type="ORF">KAFR_0A07080</name>
</gene>
<dbReference type="Proteomes" id="UP000005220">
    <property type="component" value="Chromosome 1"/>
</dbReference>
<dbReference type="GeneID" id="13886368"/>
<protein>
    <recommendedName>
        <fullName evidence="1">MoaB/Mog domain-containing protein</fullName>
    </recommendedName>
</protein>
<dbReference type="KEGG" id="kaf:KAFR_0A07080"/>
<evidence type="ECO:0000259" key="1">
    <source>
        <dbReference type="SMART" id="SM00852"/>
    </source>
</evidence>
<dbReference type="GO" id="GO:0047884">
    <property type="term" value="F:FAD diphosphatase activity"/>
    <property type="evidence" value="ECO:0007669"/>
    <property type="project" value="EnsemblFungi"/>
</dbReference>
<reference evidence="2 3" key="1">
    <citation type="journal article" date="2011" name="Proc. Natl. Acad. Sci. U.S.A.">
        <title>Evolutionary erosion of yeast sex chromosomes by mating-type switching accidents.</title>
        <authorList>
            <person name="Gordon J.L."/>
            <person name="Armisen D."/>
            <person name="Proux-Wera E."/>
            <person name="Oheigeartaigh S.S."/>
            <person name="Byrne K.P."/>
            <person name="Wolfe K.H."/>
        </authorList>
    </citation>
    <scope>NUCLEOTIDE SEQUENCE [LARGE SCALE GENOMIC DNA]</scope>
    <source>
        <strain evidence="3">ATCC 22294 / BCRC 22015 / CBS 2517 / CECT 1963 / NBRC 1671 / NRRL Y-8276</strain>
    </source>
</reference>
<dbReference type="CDD" id="cd00885">
    <property type="entry name" value="cinA"/>
    <property type="match status" value="1"/>
</dbReference>
<dbReference type="FunCoup" id="H2AP42">
    <property type="interactions" value="17"/>
</dbReference>
<evidence type="ECO:0000313" key="3">
    <source>
        <dbReference type="Proteomes" id="UP000005220"/>
    </source>
</evidence>
<proteinExistence type="predicted"/>